<evidence type="ECO:0000313" key="2">
    <source>
        <dbReference type="EMBL" id="EMP36584.1"/>
    </source>
</evidence>
<accession>M7BHA4</accession>
<dbReference type="STRING" id="8469.M7BHA4"/>
<organism evidence="2 3">
    <name type="scientific">Chelonia mydas</name>
    <name type="common">Green sea-turtle</name>
    <name type="synonym">Chelonia agassizi</name>
    <dbReference type="NCBI Taxonomy" id="8469"/>
    <lineage>
        <taxon>Eukaryota</taxon>
        <taxon>Metazoa</taxon>
        <taxon>Chordata</taxon>
        <taxon>Craniata</taxon>
        <taxon>Vertebrata</taxon>
        <taxon>Euteleostomi</taxon>
        <taxon>Archelosauria</taxon>
        <taxon>Testudinata</taxon>
        <taxon>Testudines</taxon>
        <taxon>Cryptodira</taxon>
        <taxon>Durocryptodira</taxon>
        <taxon>Americhelydia</taxon>
        <taxon>Chelonioidea</taxon>
        <taxon>Cheloniidae</taxon>
        <taxon>Chelonia</taxon>
    </lineage>
</organism>
<protein>
    <submittedName>
        <fullName evidence="2">Mucin-1</fullName>
    </submittedName>
</protein>
<dbReference type="AlphaFoldDB" id="M7BHA4"/>
<feature type="transmembrane region" description="Helical" evidence="1">
    <location>
        <begin position="168"/>
        <end position="192"/>
    </location>
</feature>
<proteinExistence type="predicted"/>
<gene>
    <name evidence="2" type="ORF">UY3_06231</name>
</gene>
<keyword evidence="1" id="KW-1133">Transmembrane helix</keyword>
<keyword evidence="1" id="KW-0812">Transmembrane</keyword>
<reference evidence="3" key="1">
    <citation type="journal article" date="2013" name="Nat. Genet.">
        <title>The draft genomes of soft-shell turtle and green sea turtle yield insights into the development and evolution of the turtle-specific body plan.</title>
        <authorList>
            <person name="Wang Z."/>
            <person name="Pascual-Anaya J."/>
            <person name="Zadissa A."/>
            <person name="Li W."/>
            <person name="Niimura Y."/>
            <person name="Huang Z."/>
            <person name="Li C."/>
            <person name="White S."/>
            <person name="Xiong Z."/>
            <person name="Fang D."/>
            <person name="Wang B."/>
            <person name="Ming Y."/>
            <person name="Chen Y."/>
            <person name="Zheng Y."/>
            <person name="Kuraku S."/>
            <person name="Pignatelli M."/>
            <person name="Herrero J."/>
            <person name="Beal K."/>
            <person name="Nozawa M."/>
            <person name="Li Q."/>
            <person name="Wang J."/>
            <person name="Zhang H."/>
            <person name="Yu L."/>
            <person name="Shigenobu S."/>
            <person name="Wang J."/>
            <person name="Liu J."/>
            <person name="Flicek P."/>
            <person name="Searle S."/>
            <person name="Wang J."/>
            <person name="Kuratani S."/>
            <person name="Yin Y."/>
            <person name="Aken B."/>
            <person name="Zhang G."/>
            <person name="Irie N."/>
        </authorList>
    </citation>
    <scope>NUCLEOTIDE SEQUENCE [LARGE SCALE GENOMIC DNA]</scope>
</reference>
<evidence type="ECO:0000256" key="1">
    <source>
        <dbReference type="SAM" id="Phobius"/>
    </source>
</evidence>
<dbReference type="EMBL" id="KB524605">
    <property type="protein sequence ID" value="EMP36584.1"/>
    <property type="molecule type" value="Genomic_DNA"/>
</dbReference>
<name>M7BHA4_CHEMY</name>
<dbReference type="PANTHER" id="PTHR10006:SF19">
    <property type="entry name" value="MUCIN-1"/>
    <property type="match status" value="1"/>
</dbReference>
<dbReference type="Proteomes" id="UP000031443">
    <property type="component" value="Unassembled WGS sequence"/>
</dbReference>
<dbReference type="PANTHER" id="PTHR10006">
    <property type="entry name" value="MUCIN-1-RELATED"/>
    <property type="match status" value="1"/>
</dbReference>
<sequence length="217" mass="23492">MKPRSLSTDALRLGLVLLLLATVVIRISLSFRIVNRIFDNSLLDPNSINYLKLQVTIQIMPAVGRHPVPLHPSEKHREEQGSQFYRYKFAHLGASTPGARLGHRPAGPGLHWAGAEHSPLHPAGECPRCPSLRPQAPPAPLTAPTCVSASFIGTSSPTSAPAPLVPGWGIALLVLVCIGLVLSILLFILLIVSMCCRRNRGKLDMFSSQASYQPMSK</sequence>
<keyword evidence="3" id="KW-1185">Reference proteome</keyword>
<keyword evidence="1" id="KW-0472">Membrane</keyword>
<evidence type="ECO:0000313" key="3">
    <source>
        <dbReference type="Proteomes" id="UP000031443"/>
    </source>
</evidence>